<dbReference type="NCBIfam" id="NF001159">
    <property type="entry name" value="PRK00150.1-3"/>
    <property type="match status" value="1"/>
</dbReference>
<comment type="catalytic activity">
    <reaction evidence="2">
        <text>N-terminal N-formyl-L-methionyl-[peptide] + H2O = N-terminal L-methionyl-[peptide] + formate</text>
        <dbReference type="Rhea" id="RHEA:24420"/>
        <dbReference type="Rhea" id="RHEA-COMP:10639"/>
        <dbReference type="Rhea" id="RHEA-COMP:10640"/>
        <dbReference type="ChEBI" id="CHEBI:15377"/>
        <dbReference type="ChEBI" id="CHEBI:15740"/>
        <dbReference type="ChEBI" id="CHEBI:49298"/>
        <dbReference type="ChEBI" id="CHEBI:64731"/>
        <dbReference type="EC" id="3.5.1.88"/>
    </reaction>
</comment>
<dbReference type="PIRSF" id="PIRSF004749">
    <property type="entry name" value="Pep_def"/>
    <property type="match status" value="1"/>
</dbReference>
<evidence type="ECO:0000313" key="4">
    <source>
        <dbReference type="EMBL" id="EHN10647.1"/>
    </source>
</evidence>
<feature type="binding site" evidence="2">
    <location>
        <position position="151"/>
    </location>
    <ligand>
        <name>Fe cation</name>
        <dbReference type="ChEBI" id="CHEBI:24875"/>
    </ligand>
</feature>
<dbReference type="GO" id="GO:0046872">
    <property type="term" value="F:metal ion binding"/>
    <property type="evidence" value="ECO:0007669"/>
    <property type="project" value="UniProtKB-KW"/>
</dbReference>
<organism evidence="4 5">
    <name type="scientific">Patulibacter medicamentivorans</name>
    <dbReference type="NCBI Taxonomy" id="1097667"/>
    <lineage>
        <taxon>Bacteria</taxon>
        <taxon>Bacillati</taxon>
        <taxon>Actinomycetota</taxon>
        <taxon>Thermoleophilia</taxon>
        <taxon>Solirubrobacterales</taxon>
        <taxon>Patulibacteraceae</taxon>
        <taxon>Patulibacter</taxon>
    </lineage>
</organism>
<dbReference type="AlphaFoldDB" id="H0E6P8"/>
<dbReference type="Gene3D" id="3.90.45.10">
    <property type="entry name" value="Peptide deformylase"/>
    <property type="match status" value="1"/>
</dbReference>
<comment type="similarity">
    <text evidence="1 2">Belongs to the polypeptide deformylase family.</text>
</comment>
<dbReference type="SUPFAM" id="SSF56420">
    <property type="entry name" value="Peptide deformylase"/>
    <property type="match status" value="1"/>
</dbReference>
<dbReference type="GO" id="GO:0006412">
    <property type="term" value="P:translation"/>
    <property type="evidence" value="ECO:0007669"/>
    <property type="project" value="UniProtKB-UniRule"/>
</dbReference>
<dbReference type="EMBL" id="AGUD01000207">
    <property type="protein sequence ID" value="EHN10647.1"/>
    <property type="molecule type" value="Genomic_DNA"/>
</dbReference>
<sequence length="194" mass="21304">MARPTEITPEVLERRRQALQQVRQWGDPALRAVARAVDEIDAELVGEARRMIEIMDAALGAGLAATQVGIMRRYFVYREGEHSDGAAATLVNPVVEWASDETDVAGEGCLSLDGVWVDVERPSAVRVRGLDLSSREVAIDARGPLARRLQHEIDHLDGILMLDRTSKEQRKAALRALREGTTMEPPAGEDTTPS</sequence>
<dbReference type="PATRIC" id="fig|1097667.3.peg.2480"/>
<evidence type="ECO:0000256" key="2">
    <source>
        <dbReference type="HAMAP-Rule" id="MF_00163"/>
    </source>
</evidence>
<dbReference type="Pfam" id="PF01327">
    <property type="entry name" value="Pep_deformylase"/>
    <property type="match status" value="1"/>
</dbReference>
<keyword evidence="5" id="KW-1185">Reference proteome</keyword>
<evidence type="ECO:0000256" key="3">
    <source>
        <dbReference type="SAM" id="MobiDB-lite"/>
    </source>
</evidence>
<dbReference type="GO" id="GO:0042586">
    <property type="term" value="F:peptide deformylase activity"/>
    <property type="evidence" value="ECO:0007669"/>
    <property type="project" value="UniProtKB-UniRule"/>
</dbReference>
<comment type="caution">
    <text evidence="4">The sequence shown here is derived from an EMBL/GenBank/DDBJ whole genome shotgun (WGS) entry which is preliminary data.</text>
</comment>
<evidence type="ECO:0000256" key="1">
    <source>
        <dbReference type="ARBA" id="ARBA00010759"/>
    </source>
</evidence>
<dbReference type="InterPro" id="IPR036821">
    <property type="entry name" value="Peptide_deformylase_sf"/>
</dbReference>
<gene>
    <name evidence="2" type="primary">def</name>
    <name evidence="4" type="ORF">PAI11_24990</name>
</gene>
<feature type="region of interest" description="Disordered" evidence="3">
    <location>
        <begin position="175"/>
        <end position="194"/>
    </location>
</feature>
<dbReference type="HAMAP" id="MF_00163">
    <property type="entry name" value="Pep_deformylase"/>
    <property type="match status" value="1"/>
</dbReference>
<dbReference type="Proteomes" id="UP000005143">
    <property type="component" value="Unassembled WGS sequence"/>
</dbReference>
<keyword evidence="2" id="KW-0408">Iron</keyword>
<feature type="active site" evidence="2">
    <location>
        <position position="152"/>
    </location>
</feature>
<dbReference type="PANTHER" id="PTHR10458">
    <property type="entry name" value="PEPTIDE DEFORMYLASE"/>
    <property type="match status" value="1"/>
</dbReference>
<comment type="function">
    <text evidence="2">Removes the formyl group from the N-terminal Met of newly synthesized proteins. Requires at least a dipeptide for an efficient rate of reaction. N-terminal L-methionine is a prerequisite for activity but the enzyme has broad specificity at other positions.</text>
</comment>
<proteinExistence type="inferred from homology"/>
<dbReference type="RefSeq" id="WP_007575554.1">
    <property type="nucleotide sequence ID" value="NZ_AGUD01000207.1"/>
</dbReference>
<feature type="binding site" evidence="2">
    <location>
        <position position="109"/>
    </location>
    <ligand>
        <name>Fe cation</name>
        <dbReference type="ChEBI" id="CHEBI:24875"/>
    </ligand>
</feature>
<dbReference type="InterPro" id="IPR023635">
    <property type="entry name" value="Peptide_deformylase"/>
</dbReference>
<reference evidence="4 5" key="1">
    <citation type="journal article" date="2013" name="Biodegradation">
        <title>Quantitative proteomic analysis of ibuprofen-degrading Patulibacter sp. strain I11.</title>
        <authorList>
            <person name="Almeida B."/>
            <person name="Kjeldal H."/>
            <person name="Lolas I."/>
            <person name="Knudsen A.D."/>
            <person name="Carvalho G."/>
            <person name="Nielsen K.L."/>
            <person name="Barreto Crespo M.T."/>
            <person name="Stensballe A."/>
            <person name="Nielsen J.L."/>
        </authorList>
    </citation>
    <scope>NUCLEOTIDE SEQUENCE [LARGE SCALE GENOMIC DNA]</scope>
    <source>
        <strain evidence="4 5">I11</strain>
    </source>
</reference>
<evidence type="ECO:0000313" key="5">
    <source>
        <dbReference type="Proteomes" id="UP000005143"/>
    </source>
</evidence>
<dbReference type="PRINTS" id="PR01576">
    <property type="entry name" value="PDEFORMYLASE"/>
</dbReference>
<protein>
    <recommendedName>
        <fullName evidence="2">Peptide deformylase</fullName>
        <shortName evidence="2">PDF</shortName>
        <ecNumber evidence="2">3.5.1.88</ecNumber>
    </recommendedName>
    <alternativeName>
        <fullName evidence="2">Polypeptide deformylase</fullName>
    </alternativeName>
</protein>
<dbReference type="PANTHER" id="PTHR10458:SF22">
    <property type="entry name" value="PEPTIDE DEFORMYLASE"/>
    <property type="match status" value="1"/>
</dbReference>
<keyword evidence="2" id="KW-0479">Metal-binding</keyword>
<keyword evidence="2" id="KW-0648">Protein biosynthesis</keyword>
<comment type="cofactor">
    <cofactor evidence="2">
        <name>Fe(2+)</name>
        <dbReference type="ChEBI" id="CHEBI:29033"/>
    </cofactor>
    <text evidence="2">Binds 1 Fe(2+) ion.</text>
</comment>
<dbReference type="CDD" id="cd00487">
    <property type="entry name" value="Pep_deformylase"/>
    <property type="match status" value="1"/>
</dbReference>
<name>H0E6P8_9ACTN</name>
<keyword evidence="2 4" id="KW-0378">Hydrolase</keyword>
<accession>H0E6P8</accession>
<dbReference type="EC" id="3.5.1.88" evidence="2"/>
<feature type="binding site" evidence="2">
    <location>
        <position position="155"/>
    </location>
    <ligand>
        <name>Fe cation</name>
        <dbReference type="ChEBI" id="CHEBI:24875"/>
    </ligand>
</feature>
<dbReference type="NCBIfam" id="TIGR00079">
    <property type="entry name" value="pept_deformyl"/>
    <property type="match status" value="1"/>
</dbReference>